<dbReference type="SUPFAM" id="SSF47413">
    <property type="entry name" value="lambda repressor-like DNA-binding domains"/>
    <property type="match status" value="1"/>
</dbReference>
<dbReference type="PROSITE" id="PS50943">
    <property type="entry name" value="HTH_CROC1"/>
    <property type="match status" value="1"/>
</dbReference>
<dbReference type="PANTHER" id="PTHR46558">
    <property type="entry name" value="TRACRIPTIONAL REGULATORY PROTEIN-RELATED-RELATED"/>
    <property type="match status" value="1"/>
</dbReference>
<dbReference type="SMART" id="SM00530">
    <property type="entry name" value="HTH_XRE"/>
    <property type="match status" value="1"/>
</dbReference>
<dbReference type="EMBL" id="CP081135">
    <property type="protein sequence ID" value="UEL49713.1"/>
    <property type="molecule type" value="Genomic_DNA"/>
</dbReference>
<proteinExistence type="predicted"/>
<evidence type="ECO:0000313" key="3">
    <source>
        <dbReference type="EMBL" id="UEL49713.1"/>
    </source>
</evidence>
<dbReference type="PANTHER" id="PTHR46558:SF4">
    <property type="entry name" value="DNA-BIDING PHAGE PROTEIN"/>
    <property type="match status" value="1"/>
</dbReference>
<dbReference type="CDD" id="cd00093">
    <property type="entry name" value="HTH_XRE"/>
    <property type="match status" value="1"/>
</dbReference>
<dbReference type="InterPro" id="IPR001387">
    <property type="entry name" value="Cro/C1-type_HTH"/>
</dbReference>
<protein>
    <submittedName>
        <fullName evidence="3">Helix-turn-helix transcriptional regulator</fullName>
    </submittedName>
</protein>
<evidence type="ECO:0000256" key="1">
    <source>
        <dbReference type="ARBA" id="ARBA00023125"/>
    </source>
</evidence>
<dbReference type="GO" id="GO:0003677">
    <property type="term" value="F:DNA binding"/>
    <property type="evidence" value="ECO:0007669"/>
    <property type="project" value="UniProtKB-KW"/>
</dbReference>
<evidence type="ECO:0000313" key="4">
    <source>
        <dbReference type="Proteomes" id="UP001198983"/>
    </source>
</evidence>
<keyword evidence="1" id="KW-0238">DNA-binding</keyword>
<name>A0AAX2ZK75_9FIRM</name>
<reference evidence="3 4" key="1">
    <citation type="journal article" date="2023" name="Int. J. Syst. Evol. Microbiol.">
        <title>Terrisporobacter hibernicus sp. nov., isolated from bovine faeces in Northern Ireland.</title>
        <authorList>
            <person name="Mitchell M."/>
            <person name="Nguyen S.V."/>
            <person name="Connor M."/>
            <person name="Fairley D.J."/>
            <person name="Donoghue O."/>
            <person name="Marshall H."/>
            <person name="Koolman L."/>
            <person name="McMullan G."/>
            <person name="Schaffer K.E."/>
            <person name="McGrath J.W."/>
            <person name="Fanning S."/>
        </authorList>
    </citation>
    <scope>NUCLEOTIDE SEQUENCE [LARGE SCALE GENOMIC DNA]</scope>
    <source>
        <strain evidence="3 4">MCA3</strain>
    </source>
</reference>
<dbReference type="Pfam" id="PF01381">
    <property type="entry name" value="HTH_3"/>
    <property type="match status" value="1"/>
</dbReference>
<organism evidence="3 4">
    <name type="scientific">Terrisporobacter hibernicus</name>
    <dbReference type="NCBI Taxonomy" id="2813371"/>
    <lineage>
        <taxon>Bacteria</taxon>
        <taxon>Bacillati</taxon>
        <taxon>Bacillota</taxon>
        <taxon>Clostridia</taxon>
        <taxon>Peptostreptococcales</taxon>
        <taxon>Peptostreptococcaceae</taxon>
        <taxon>Terrisporobacter</taxon>
    </lineage>
</organism>
<dbReference type="KEGG" id="tem:JW646_01260"/>
<evidence type="ECO:0000259" key="2">
    <source>
        <dbReference type="PROSITE" id="PS50943"/>
    </source>
</evidence>
<keyword evidence="4" id="KW-1185">Reference proteome</keyword>
<accession>A0AAX2ZK75</accession>
<dbReference type="AlphaFoldDB" id="A0AAX2ZK75"/>
<dbReference type="Proteomes" id="UP001198983">
    <property type="component" value="Chromosome"/>
</dbReference>
<dbReference type="InterPro" id="IPR010982">
    <property type="entry name" value="Lambda_DNA-bd_dom_sf"/>
</dbReference>
<sequence>MIKAGRAEKGYTQGQIASKLGVSEPTYNLKENGKRQFTENEMITLSIVLEKSLDELFLYNLS</sequence>
<dbReference type="Gene3D" id="1.10.260.40">
    <property type="entry name" value="lambda repressor-like DNA-binding domains"/>
    <property type="match status" value="1"/>
</dbReference>
<feature type="domain" description="HTH cro/C1-type" evidence="2">
    <location>
        <begin position="2"/>
        <end position="56"/>
    </location>
</feature>
<gene>
    <name evidence="3" type="ORF">JW646_01260</name>
</gene>